<evidence type="ECO:0000256" key="1">
    <source>
        <dbReference type="SAM" id="Phobius"/>
    </source>
</evidence>
<dbReference type="AlphaFoldDB" id="E7RZI6"/>
<keyword evidence="1" id="KW-1133">Transmembrane helix</keyword>
<gene>
    <name evidence="2" type="ORF">HMPREF0551_2095</name>
</gene>
<reference evidence="2 3" key="1">
    <citation type="submission" date="2010-12" db="EMBL/GenBank/DDBJ databases">
        <authorList>
            <person name="Muzny D."/>
            <person name="Qin X."/>
            <person name="Deng J."/>
            <person name="Jiang H."/>
            <person name="Liu Y."/>
            <person name="Qu J."/>
            <person name="Song X.-Z."/>
            <person name="Zhang L."/>
            <person name="Thornton R."/>
            <person name="Coyle M."/>
            <person name="Francisco L."/>
            <person name="Jackson L."/>
            <person name="Javaid M."/>
            <person name="Korchina V."/>
            <person name="Kovar C."/>
            <person name="Mata R."/>
            <person name="Mathew T."/>
            <person name="Ngo R."/>
            <person name="Nguyen L."/>
            <person name="Nguyen N."/>
            <person name="Okwuonu G."/>
            <person name="Ongeri F."/>
            <person name="Pham C."/>
            <person name="Simmons D."/>
            <person name="Wilczek-Boney K."/>
            <person name="Hale W."/>
            <person name="Jakkamsetti A."/>
            <person name="Pham P."/>
            <person name="Ruth R."/>
            <person name="San Lucas F."/>
            <person name="Warren J."/>
            <person name="Zhang J."/>
            <person name="Zhao Z."/>
            <person name="Zhou C."/>
            <person name="Zhu D."/>
            <person name="Lee S."/>
            <person name="Bess C."/>
            <person name="Blankenburg K."/>
            <person name="Forbes L."/>
            <person name="Fu Q."/>
            <person name="Gubbala S."/>
            <person name="Hirani K."/>
            <person name="Jayaseelan J.C."/>
            <person name="Lara F."/>
            <person name="Munidasa M."/>
            <person name="Palculict T."/>
            <person name="Patil S."/>
            <person name="Pu L.-L."/>
            <person name="Saada N."/>
            <person name="Tang L."/>
            <person name="Weissenberger G."/>
            <person name="Zhu Y."/>
            <person name="Hemphill L."/>
            <person name="Shang Y."/>
            <person name="Youmans B."/>
            <person name="Ayvaz T."/>
            <person name="Ross M."/>
            <person name="Santibanez J."/>
            <person name="Aqrawi P."/>
            <person name="Gross S."/>
            <person name="Joshi V."/>
            <person name="Fowler G."/>
            <person name="Nazareth L."/>
            <person name="Reid J."/>
            <person name="Worley K."/>
            <person name="Petrosino J."/>
            <person name="Highlander S."/>
            <person name="Gibbs R."/>
        </authorList>
    </citation>
    <scope>NUCLEOTIDE SEQUENCE [LARGE SCALE GENOMIC DNA]</scope>
    <source>
        <strain evidence="2 3">ATCC 51599</strain>
    </source>
</reference>
<evidence type="ECO:0000313" key="2">
    <source>
        <dbReference type="EMBL" id="EFV93980.1"/>
    </source>
</evidence>
<keyword evidence="1" id="KW-0472">Membrane</keyword>
<keyword evidence="3" id="KW-1185">Reference proteome</keyword>
<feature type="transmembrane region" description="Helical" evidence="1">
    <location>
        <begin position="352"/>
        <end position="374"/>
    </location>
</feature>
<dbReference type="Proteomes" id="UP000011021">
    <property type="component" value="Unassembled WGS sequence"/>
</dbReference>
<name>E7RZI6_9BURK</name>
<sequence length="376" mass="42662">MSTEKRTADRREGVAVTMPGPGSGVEVVSAAGAFGHSAQDRSLVQEAEALFGRGVPDHHALYEQDLEAALRNPANLRNWGAARHEVKCQNCHAISVFVNGKVADRCDFCGSPAIVTHEEMRDAITPQSLLPFRISESQVRDVLRTWYRSRWFAPNRLKRAAATDTLKGIYLPYWTFDARAHSRWQAESGRYYYTTETVRGTDGRLETRRVQHVQWTPSFGELEHWFDDELVPGTVGIHGKLLKRIEPFPTTTDLKAYSPDYVRGWTVEHYQVDLREATTQGRQQMQLSMEALCSREVPGDTHRNLRVETRFDDCTFKHVLVPVWLVRYDYGARNFQVLVNGYTGKVSGEQPWSWVKIALAVLLVLAVLAGLSMLDR</sequence>
<evidence type="ECO:0008006" key="4">
    <source>
        <dbReference type="Google" id="ProtNLM"/>
    </source>
</evidence>
<keyword evidence="1" id="KW-0812">Transmembrane</keyword>
<proteinExistence type="predicted"/>
<protein>
    <recommendedName>
        <fullName evidence="4">Zinc ribbon domain-containing protein</fullName>
    </recommendedName>
</protein>
<organism evidence="2 3">
    <name type="scientific">Lautropia mirabilis ATCC 51599</name>
    <dbReference type="NCBI Taxonomy" id="887898"/>
    <lineage>
        <taxon>Bacteria</taxon>
        <taxon>Pseudomonadati</taxon>
        <taxon>Pseudomonadota</taxon>
        <taxon>Betaproteobacteria</taxon>
        <taxon>Burkholderiales</taxon>
        <taxon>Burkholderiaceae</taxon>
        <taxon>Lautropia</taxon>
    </lineage>
</organism>
<accession>E7RZI6</accession>
<dbReference type="EMBL" id="AEQP01000022">
    <property type="protein sequence ID" value="EFV93980.1"/>
    <property type="molecule type" value="Genomic_DNA"/>
</dbReference>
<dbReference type="HOGENOM" id="CLU_039030_1_0_4"/>
<comment type="caution">
    <text evidence="2">The sequence shown here is derived from an EMBL/GenBank/DDBJ whole genome shotgun (WGS) entry which is preliminary data.</text>
</comment>
<dbReference type="STRING" id="887898.HMPREF0551_2095"/>
<evidence type="ECO:0000313" key="3">
    <source>
        <dbReference type="Proteomes" id="UP000011021"/>
    </source>
</evidence>
<dbReference type="eggNOG" id="COG1571">
    <property type="taxonomic scope" value="Bacteria"/>
</dbReference>